<evidence type="ECO:0000256" key="1">
    <source>
        <dbReference type="PIRNR" id="PIRNR006162"/>
    </source>
</evidence>
<dbReference type="GO" id="GO:0009395">
    <property type="term" value="P:phospholipid catabolic process"/>
    <property type="evidence" value="ECO:0007669"/>
    <property type="project" value="UniProtKB-KW"/>
</dbReference>
<dbReference type="InterPro" id="IPR036681">
    <property type="entry name" value="PgpA-like_sf"/>
</dbReference>
<keyword evidence="1" id="KW-0460">Magnesium</keyword>
<dbReference type="AlphaFoldDB" id="D1ASN0"/>
<dbReference type="eggNOG" id="COG1267">
    <property type="taxonomic scope" value="Bacteria"/>
</dbReference>
<evidence type="ECO:0000313" key="5">
    <source>
        <dbReference type="Proteomes" id="UP000000630"/>
    </source>
</evidence>
<dbReference type="EMBL" id="CP001759">
    <property type="protein sequence ID" value="ACZ49483.1"/>
    <property type="molecule type" value="Genomic_DNA"/>
</dbReference>
<comment type="catalytic activity">
    <reaction evidence="1">
        <text>a 1,2-diacyl-sn-glycero-3-phospho-(1'-sn-glycero-3'-phosphate) + H2O = a 1,2-diacyl-sn-glycero-3-phospho-(1'-sn-glycerol) + phosphate</text>
        <dbReference type="Rhea" id="RHEA:33751"/>
        <dbReference type="ChEBI" id="CHEBI:15377"/>
        <dbReference type="ChEBI" id="CHEBI:43474"/>
        <dbReference type="ChEBI" id="CHEBI:60110"/>
        <dbReference type="ChEBI" id="CHEBI:64716"/>
        <dbReference type="EC" id="3.1.3.27"/>
    </reaction>
</comment>
<keyword evidence="1" id="KW-0595">Phospholipid degradation</keyword>
<feature type="transmembrane region" description="Helical" evidence="2">
    <location>
        <begin position="7"/>
        <end position="25"/>
    </location>
</feature>
<feature type="transmembrane region" description="Helical" evidence="2">
    <location>
        <begin position="31"/>
        <end position="50"/>
    </location>
</feature>
<dbReference type="Pfam" id="PF04608">
    <property type="entry name" value="PgpA"/>
    <property type="match status" value="1"/>
</dbReference>
<dbReference type="InterPro" id="IPR007686">
    <property type="entry name" value="YutG/PgpA"/>
</dbReference>
<dbReference type="PIRSF" id="PIRSF006162">
    <property type="entry name" value="PgpA"/>
    <property type="match status" value="1"/>
</dbReference>
<keyword evidence="1" id="KW-1003">Cell membrane</keyword>
<comment type="cofactor">
    <cofactor evidence="1">
        <name>Mg(2+)</name>
        <dbReference type="ChEBI" id="CHEBI:18420"/>
    </cofactor>
</comment>
<comment type="function">
    <text evidence="1">Lipid phosphatase which dephosphorylates phosphatidylglycerophosphate (PGP) to phosphatidylglycerol (PG).</text>
</comment>
<reference evidence="4 5" key="1">
    <citation type="journal article" date="2010" name="J. Bacteriol.">
        <title>Complete genome sequence of Anaplasma marginale subsp. centrale.</title>
        <authorList>
            <person name="Herndon D.R."/>
            <person name="Palmer G.H."/>
            <person name="Shkap V."/>
            <person name="Knowles D.P. Jr."/>
            <person name="Brayton K.A."/>
        </authorList>
    </citation>
    <scope>NUCLEOTIDE SEQUENCE [LARGE SCALE GENOMIC DNA]</scope>
    <source>
        <strain evidence="4 5">Israel</strain>
    </source>
</reference>
<keyword evidence="2" id="KW-1133">Transmembrane helix</keyword>
<keyword evidence="1 2" id="KW-0472">Membrane</keyword>
<keyword evidence="1 2" id="KW-0812">Transmembrane</keyword>
<dbReference type="KEGG" id="acn:ACIS_00994"/>
<dbReference type="InterPro" id="IPR026037">
    <property type="entry name" value="PgpA"/>
</dbReference>
<organism evidence="4 5">
    <name type="scientific">Anaplasma centrale (strain Israel)</name>
    <name type="common">Anaplasma marginale subsp. centrale (strain Israel)</name>
    <dbReference type="NCBI Taxonomy" id="574556"/>
    <lineage>
        <taxon>Bacteria</taxon>
        <taxon>Pseudomonadati</taxon>
        <taxon>Pseudomonadota</taxon>
        <taxon>Alphaproteobacteria</taxon>
        <taxon>Rickettsiales</taxon>
        <taxon>Anaplasmataceae</taxon>
        <taxon>Anaplasma</taxon>
    </lineage>
</organism>
<proteinExistence type="predicted"/>
<keyword evidence="1" id="KW-0997">Cell inner membrane</keyword>
<dbReference type="UniPathway" id="UPA00084">
    <property type="reaction ID" value="UER00504"/>
</dbReference>
<dbReference type="CDD" id="cd06971">
    <property type="entry name" value="PgpA"/>
    <property type="match status" value="1"/>
</dbReference>
<evidence type="ECO:0000259" key="3">
    <source>
        <dbReference type="Pfam" id="PF04608"/>
    </source>
</evidence>
<gene>
    <name evidence="4" type="primary">pgpA</name>
    <name evidence="4" type="ordered locus">ACIS_00994</name>
</gene>
<dbReference type="SUPFAM" id="SSF101307">
    <property type="entry name" value="YutG-like"/>
    <property type="match status" value="1"/>
</dbReference>
<protein>
    <recommendedName>
        <fullName evidence="1">Phosphatidylglycerophosphatase A</fullName>
        <ecNumber evidence="1">3.1.3.27</ecNumber>
    </recommendedName>
    <alternativeName>
        <fullName evidence="1">Phosphatidylglycerolphosphate phosphatase A</fullName>
    </alternativeName>
</protein>
<dbReference type="HOGENOM" id="CLU_103734_1_1_5"/>
<comment type="pathway">
    <text evidence="1">Phospholipid metabolism; phosphatidylglycerol biosynthesis; phosphatidylglycerol from CDP-diacylglycerol: step 2/2.</text>
</comment>
<keyword evidence="1 4" id="KW-0378">Hydrolase</keyword>
<evidence type="ECO:0000313" key="4">
    <source>
        <dbReference type="EMBL" id="ACZ49483.1"/>
    </source>
</evidence>
<dbReference type="GO" id="GO:0005886">
    <property type="term" value="C:plasma membrane"/>
    <property type="evidence" value="ECO:0007669"/>
    <property type="project" value="UniProtKB-SubCell"/>
</dbReference>
<dbReference type="Proteomes" id="UP000000630">
    <property type="component" value="Chromosome"/>
</dbReference>
<dbReference type="GO" id="GO:0006655">
    <property type="term" value="P:phosphatidylglycerol biosynthetic process"/>
    <property type="evidence" value="ECO:0007669"/>
    <property type="project" value="UniProtKB-UniPathway"/>
</dbReference>
<evidence type="ECO:0000256" key="2">
    <source>
        <dbReference type="SAM" id="Phobius"/>
    </source>
</evidence>
<dbReference type="GO" id="GO:0046872">
    <property type="term" value="F:metal ion binding"/>
    <property type="evidence" value="ECO:0007669"/>
    <property type="project" value="UniProtKB-KW"/>
</dbReference>
<keyword evidence="1" id="KW-1208">Phospholipid metabolism</keyword>
<keyword evidence="1" id="KW-0479">Metal-binding</keyword>
<keyword evidence="5" id="KW-1185">Reference proteome</keyword>
<accession>D1ASN0</accession>
<dbReference type="STRING" id="574556.ACIS_00994"/>
<feature type="domain" description="YutG/PgpA" evidence="3">
    <location>
        <begin position="3"/>
        <end position="150"/>
    </location>
</feature>
<dbReference type="EC" id="3.1.3.27" evidence="1"/>
<dbReference type="PANTHER" id="PTHR36305:SF1">
    <property type="entry name" value="PHOSPHATIDYLGLYCEROPHOSPHATASE A"/>
    <property type="match status" value="1"/>
</dbReference>
<sequence>MCGRSPVAPGTVGSAAALLFFPVVASSADGGAFLVVAVFVLGLWAVARYLKDNPEKHDPAEVVVDEVCGQTLVFTIPCVLARHGAPFIHLPNDSLHRVVFLCSGFVCFRIFDIAKPWPICIVDARVGGAMGVMLDDVAAAVFASVACLAVVSASVM</sequence>
<dbReference type="PANTHER" id="PTHR36305">
    <property type="entry name" value="PHOSPHATIDYLGLYCEROPHOSPHATASE A"/>
    <property type="match status" value="1"/>
</dbReference>
<name>D1ASN0_ANACI</name>
<dbReference type="GO" id="GO:0008962">
    <property type="term" value="F:phosphatidylglycerophosphatase activity"/>
    <property type="evidence" value="ECO:0007669"/>
    <property type="project" value="UniProtKB-EC"/>
</dbReference>
<keyword evidence="1" id="KW-0443">Lipid metabolism</keyword>
<comment type="subcellular location">
    <subcellularLocation>
        <location evidence="1">Cell inner membrane</location>
        <topology evidence="1">Multi-pass membrane protein</topology>
    </subcellularLocation>
</comment>
<keyword evidence="1" id="KW-0442">Lipid degradation</keyword>